<proteinExistence type="predicted"/>
<gene>
    <name evidence="1" type="ORF">LCGC14_1657540</name>
</gene>
<reference evidence="1" key="1">
    <citation type="journal article" date="2015" name="Nature">
        <title>Complex archaea that bridge the gap between prokaryotes and eukaryotes.</title>
        <authorList>
            <person name="Spang A."/>
            <person name="Saw J.H."/>
            <person name="Jorgensen S.L."/>
            <person name="Zaremba-Niedzwiedzka K."/>
            <person name="Martijn J."/>
            <person name="Lind A.E."/>
            <person name="van Eijk R."/>
            <person name="Schleper C."/>
            <person name="Guy L."/>
            <person name="Ettema T.J."/>
        </authorList>
    </citation>
    <scope>NUCLEOTIDE SEQUENCE</scope>
</reference>
<sequence>MDKMVEYNYSLCVQSYIIPHGAMMSHRSAQMLIELLKTNSVVKFQDILVALDSTSSSTAFRYLQQVPYRSSYNYNGCYYTLHESSRYDRFGLLRHKDIYFSRDGTLKQTVRRLIQESEAGLTQRELQELLRVRVQIFLQDLVKEKEVGRERVEGLYHYLHADPIIRKAQLQRRMEHITTAKESRVKIDDTMTIRVLLVLILHPGSRPDDVTRYLRGHSPPIGLKQVDTIFTRYAIGEKGGPSIF</sequence>
<dbReference type="AlphaFoldDB" id="A0A0F9IHF4"/>
<accession>A0A0F9IHF4</accession>
<dbReference type="EMBL" id="LAZR01014034">
    <property type="protein sequence ID" value="KKM19249.1"/>
    <property type="molecule type" value="Genomic_DNA"/>
</dbReference>
<evidence type="ECO:0000313" key="1">
    <source>
        <dbReference type="EMBL" id="KKM19249.1"/>
    </source>
</evidence>
<name>A0A0F9IHF4_9ZZZZ</name>
<organism evidence="1">
    <name type="scientific">marine sediment metagenome</name>
    <dbReference type="NCBI Taxonomy" id="412755"/>
    <lineage>
        <taxon>unclassified sequences</taxon>
        <taxon>metagenomes</taxon>
        <taxon>ecological metagenomes</taxon>
    </lineage>
</organism>
<comment type="caution">
    <text evidence="1">The sequence shown here is derived from an EMBL/GenBank/DDBJ whole genome shotgun (WGS) entry which is preliminary data.</text>
</comment>
<protein>
    <submittedName>
        <fullName evidence="1">Uncharacterized protein</fullName>
    </submittedName>
</protein>